<keyword evidence="1" id="KW-0175">Coiled coil</keyword>
<evidence type="ECO:0000313" key="2">
    <source>
        <dbReference type="EMBL" id="CAF0978194.1"/>
    </source>
</evidence>
<dbReference type="Proteomes" id="UP000663881">
    <property type="component" value="Unassembled WGS sequence"/>
</dbReference>
<protein>
    <submittedName>
        <fullName evidence="2">Uncharacterized protein</fullName>
    </submittedName>
</protein>
<reference evidence="2" key="1">
    <citation type="submission" date="2021-02" db="EMBL/GenBank/DDBJ databases">
        <authorList>
            <person name="Nowell W R."/>
        </authorList>
    </citation>
    <scope>NUCLEOTIDE SEQUENCE</scope>
</reference>
<dbReference type="EMBL" id="CAJNON010000109">
    <property type="protein sequence ID" value="CAF0978194.1"/>
    <property type="molecule type" value="Genomic_DNA"/>
</dbReference>
<sequence>MTSVCCHIRSFTTGHVRENQQLKFHVEQLENDKHTLESEIEALKIELNILQKNDIEIKAELQDTQHDLALIKRQSEEETKQKQTQEKINLAKLL</sequence>
<feature type="coiled-coil region" evidence="1">
    <location>
        <begin position="19"/>
        <end position="60"/>
    </location>
</feature>
<evidence type="ECO:0000313" key="4">
    <source>
        <dbReference type="Proteomes" id="UP000663891"/>
    </source>
</evidence>
<dbReference type="AlphaFoldDB" id="A0A814F5C7"/>
<proteinExistence type="predicted"/>
<accession>A0A814F5C7</accession>
<comment type="caution">
    <text evidence="2">The sequence shown here is derived from an EMBL/GenBank/DDBJ whole genome shotgun (WGS) entry which is preliminary data.</text>
</comment>
<evidence type="ECO:0000256" key="1">
    <source>
        <dbReference type="SAM" id="Coils"/>
    </source>
</evidence>
<name>A0A814F5C7_9BILA</name>
<gene>
    <name evidence="3" type="ORF">OKA104_LOCUS303</name>
    <name evidence="2" type="ORF">VCS650_LOCUS13517</name>
</gene>
<dbReference type="EMBL" id="CAJOAY010000006">
    <property type="protein sequence ID" value="CAF3480855.1"/>
    <property type="molecule type" value="Genomic_DNA"/>
</dbReference>
<organism evidence="2 4">
    <name type="scientific">Adineta steineri</name>
    <dbReference type="NCBI Taxonomy" id="433720"/>
    <lineage>
        <taxon>Eukaryota</taxon>
        <taxon>Metazoa</taxon>
        <taxon>Spiralia</taxon>
        <taxon>Gnathifera</taxon>
        <taxon>Rotifera</taxon>
        <taxon>Eurotatoria</taxon>
        <taxon>Bdelloidea</taxon>
        <taxon>Adinetida</taxon>
        <taxon>Adinetidae</taxon>
        <taxon>Adineta</taxon>
    </lineage>
</organism>
<evidence type="ECO:0000313" key="3">
    <source>
        <dbReference type="EMBL" id="CAF3480855.1"/>
    </source>
</evidence>
<dbReference type="Proteomes" id="UP000663891">
    <property type="component" value="Unassembled WGS sequence"/>
</dbReference>